<evidence type="ECO:0000256" key="1">
    <source>
        <dbReference type="SAM" id="MobiDB-lite"/>
    </source>
</evidence>
<sequence>MVGSSRFNLLVVILVAFTSFVTARTVITSQTCATSYCDVAPKKVYKVTRTIHKRTPYTVTRWKTIIPPKSTRTIKVVKTVTSQKYSTVWQTLSTTTLITKWIGTTTHTRTVHDTTTITTKTVTVPTSTFTVTTPSVTVPAPSGFVGVADDTDNSWDVSPPDDGPWWAGKRRSAEPEPEPAPKKKYVAAVTCIKTILTKTGTSDLCKTTKKAAATTTKTVVVSTKTVLKPLLTVTKTTTKIASVTTSKYKVAFASGIFFTSTRTAYTDTTTYLTTVSSDLPAPTYYESCGPRNKTPGPRVRQEWVLMDAGPDEGETVHVIWGNGTSHDCCAACHTYNQGGVCVGSLWRALTWWGEQKCLEPPIGPEPCPEVMTKCELIIAASDAPDQCRQRKYTLGQERDIKEGIVSNGLNCKRFKFAGWL</sequence>
<feature type="signal peptide" evidence="2">
    <location>
        <begin position="1"/>
        <end position="23"/>
    </location>
</feature>
<accession>A0AAV9UN30</accession>
<reference evidence="3 4" key="1">
    <citation type="submission" date="2019-10" db="EMBL/GenBank/DDBJ databases">
        <authorList>
            <person name="Palmer J.M."/>
        </authorList>
    </citation>
    <scope>NUCLEOTIDE SEQUENCE [LARGE SCALE GENOMIC DNA]</scope>
    <source>
        <strain evidence="3 4">TWF730</strain>
    </source>
</reference>
<evidence type="ECO:0000256" key="2">
    <source>
        <dbReference type="SAM" id="SignalP"/>
    </source>
</evidence>
<proteinExistence type="predicted"/>
<protein>
    <submittedName>
        <fullName evidence="3">Uncharacterized protein</fullName>
    </submittedName>
</protein>
<evidence type="ECO:0000313" key="4">
    <source>
        <dbReference type="Proteomes" id="UP001373714"/>
    </source>
</evidence>
<name>A0AAV9UN30_9PEZI</name>
<keyword evidence="4" id="KW-1185">Reference proteome</keyword>
<keyword evidence="2" id="KW-0732">Signal</keyword>
<gene>
    <name evidence="3" type="ORF">TWF730_011176</name>
</gene>
<dbReference type="EMBL" id="JAVHNS010000009">
    <property type="protein sequence ID" value="KAK6343585.1"/>
    <property type="molecule type" value="Genomic_DNA"/>
</dbReference>
<evidence type="ECO:0000313" key="3">
    <source>
        <dbReference type="EMBL" id="KAK6343585.1"/>
    </source>
</evidence>
<dbReference type="Proteomes" id="UP001373714">
    <property type="component" value="Unassembled WGS sequence"/>
</dbReference>
<dbReference type="AlphaFoldDB" id="A0AAV9UN30"/>
<comment type="caution">
    <text evidence="3">The sequence shown here is derived from an EMBL/GenBank/DDBJ whole genome shotgun (WGS) entry which is preliminary data.</text>
</comment>
<feature type="region of interest" description="Disordered" evidence="1">
    <location>
        <begin position="150"/>
        <end position="181"/>
    </location>
</feature>
<feature type="chain" id="PRO_5043945336" evidence="2">
    <location>
        <begin position="24"/>
        <end position="420"/>
    </location>
</feature>
<organism evidence="3 4">
    <name type="scientific">Orbilia blumenaviensis</name>
    <dbReference type="NCBI Taxonomy" id="1796055"/>
    <lineage>
        <taxon>Eukaryota</taxon>
        <taxon>Fungi</taxon>
        <taxon>Dikarya</taxon>
        <taxon>Ascomycota</taxon>
        <taxon>Pezizomycotina</taxon>
        <taxon>Orbiliomycetes</taxon>
        <taxon>Orbiliales</taxon>
        <taxon>Orbiliaceae</taxon>
        <taxon>Orbilia</taxon>
    </lineage>
</organism>